<dbReference type="AlphaFoldDB" id="A0A2W5FHI3"/>
<reference evidence="1 2" key="1">
    <citation type="submission" date="2017-08" db="EMBL/GenBank/DDBJ databases">
        <title>Infants hospitalized years apart are colonized by the same room-sourced microbial strains.</title>
        <authorList>
            <person name="Brooks B."/>
            <person name="Olm M.R."/>
            <person name="Firek B.A."/>
            <person name="Baker R."/>
            <person name="Thomas B.C."/>
            <person name="Morowitz M.J."/>
            <person name="Banfield J.F."/>
        </authorList>
    </citation>
    <scope>NUCLEOTIDE SEQUENCE [LARGE SCALE GENOMIC DNA]</scope>
    <source>
        <strain evidence="1">S2_006_000_R2_64</strain>
    </source>
</reference>
<name>A0A2W5FHI3_9BACT</name>
<dbReference type="EMBL" id="QFOT01000068">
    <property type="protein sequence ID" value="PZP55465.1"/>
    <property type="molecule type" value="Genomic_DNA"/>
</dbReference>
<comment type="caution">
    <text evidence="1">The sequence shown here is derived from an EMBL/GenBank/DDBJ whole genome shotgun (WGS) entry which is preliminary data.</text>
</comment>
<organism evidence="1 2">
    <name type="scientific">Micavibrio aeruginosavorus</name>
    <dbReference type="NCBI Taxonomy" id="349221"/>
    <lineage>
        <taxon>Bacteria</taxon>
        <taxon>Pseudomonadati</taxon>
        <taxon>Bdellovibrionota</taxon>
        <taxon>Bdellovibrionia</taxon>
        <taxon>Bdellovibrionales</taxon>
        <taxon>Pseudobdellovibrionaceae</taxon>
        <taxon>Micavibrio</taxon>
    </lineage>
</organism>
<evidence type="ECO:0000313" key="1">
    <source>
        <dbReference type="EMBL" id="PZP55465.1"/>
    </source>
</evidence>
<dbReference type="Proteomes" id="UP000249739">
    <property type="component" value="Unassembled WGS sequence"/>
</dbReference>
<accession>A0A2W5FHI3</accession>
<gene>
    <name evidence="1" type="ORF">DI586_06830</name>
</gene>
<protein>
    <submittedName>
        <fullName evidence="1">Uncharacterized protein</fullName>
    </submittedName>
</protein>
<evidence type="ECO:0000313" key="2">
    <source>
        <dbReference type="Proteomes" id="UP000249739"/>
    </source>
</evidence>
<proteinExistence type="predicted"/>
<sequence>MGLGDGLLRKAGISNPLEKAGGLLGTFDKVAKSVQNANDGPPEYVVQMQKGKNGPAEYYRVDETKDGKMKARKLESGELTAEIRNEAKTPAQLQKELADANAPAKLNASLKYAQDTDAFIAGKTGRDAEGPLQAGATPAETRQNVIAELGESLKEIKKIPKSEMPEADKKAFSQTVDGEISRLERIQGIPSALQAAATAANPAVAPAAAPSFPTPGQ</sequence>